<dbReference type="VEuPathDB" id="FungiDB:MSYG_0912"/>
<dbReference type="KEGG" id="msym:MSY001_3432"/>
<dbReference type="OMA" id="DKHCNPL"/>
<dbReference type="EMBL" id="LT671822">
    <property type="protein sequence ID" value="SHO76574.1"/>
    <property type="molecule type" value="Genomic_DNA"/>
</dbReference>
<dbReference type="OrthoDB" id="5963193at2759"/>
<dbReference type="GO" id="GO:0016020">
    <property type="term" value="C:membrane"/>
    <property type="evidence" value="ECO:0007669"/>
    <property type="project" value="UniProtKB-SubCell"/>
</dbReference>
<keyword evidence="5" id="KW-0472">Membrane</keyword>
<evidence type="ECO:0000256" key="4">
    <source>
        <dbReference type="ARBA" id="ARBA00022989"/>
    </source>
</evidence>
<dbReference type="AlphaFoldDB" id="M5EEA0"/>
<evidence type="ECO:0000256" key="1">
    <source>
        <dbReference type="ARBA" id="ARBA00004141"/>
    </source>
</evidence>
<evidence type="ECO:0000313" key="7">
    <source>
        <dbReference type="Proteomes" id="UP000186303"/>
    </source>
</evidence>
<accession>M5EEA0</accession>
<dbReference type="HOGENOM" id="CLU_029574_2_0_1"/>
<keyword evidence="7" id="KW-1185">Reference proteome</keyword>
<dbReference type="InterPro" id="IPR005016">
    <property type="entry name" value="TDE1/TMS"/>
</dbReference>
<comment type="subcellular location">
    <subcellularLocation>
        <location evidence="1">Membrane</location>
        <topology evidence="1">Multi-pass membrane protein</topology>
    </subcellularLocation>
</comment>
<evidence type="ECO:0000256" key="5">
    <source>
        <dbReference type="ARBA" id="ARBA00023136"/>
    </source>
</evidence>
<sequence>MGAVLSVPWLLSPVASCCTAACVSLCTSAAASMICQPCHFRSSVATRVGYALLFCVDALVAWLSLAPSLARSLEHWTFRYVQLSCIEQETCVGVLAVHRITFALALLHLLLAALLVDVHDSRSPKAAIQNGWWGPKVFAWLLLVTLAFLLPSGFFLVWANYVAPCLALVFILQSLVLLVDFAHTWTEECLDRWERGSELHKYLLLGSTLGTHAVAIVGSMLLWVFLGRGSCTGNRSMIWINIAFYVALTGSSVSRPVQEANPRSGLAQCGVVTAYMTYLLASALMQHDDAACNPIARGRGEGVQTSTVVASALFTFATIAYSTTRAATHSPLMRDSTAGGPIALEAAPVSLTEPITTPPAPQSTLRIAAIRSAVEAGSLPSSVLDDELDAQAAADAPRDRRHVNDDEYEGVRYHYSKFHLIFVPGICYTAMLLTDWQSVQHRDTGEQLVTFIGTSSAAMWIRILSAWVCGLAYQWTLLAPVLFPDRFT</sequence>
<keyword evidence="3" id="KW-0812">Transmembrane</keyword>
<dbReference type="Proteomes" id="UP000186303">
    <property type="component" value="Chromosome 2"/>
</dbReference>
<evidence type="ECO:0000256" key="3">
    <source>
        <dbReference type="ARBA" id="ARBA00022692"/>
    </source>
</evidence>
<evidence type="ECO:0000256" key="2">
    <source>
        <dbReference type="ARBA" id="ARBA00006665"/>
    </source>
</evidence>
<dbReference type="Pfam" id="PF03348">
    <property type="entry name" value="Serinc"/>
    <property type="match status" value="1"/>
</dbReference>
<proteinExistence type="inferred from homology"/>
<keyword evidence="4" id="KW-1133">Transmembrane helix</keyword>
<dbReference type="PANTHER" id="PTHR10383:SF9">
    <property type="entry name" value="SERINE INCORPORATOR, ISOFORM F"/>
    <property type="match status" value="1"/>
</dbReference>
<name>M5EEA0_MALS4</name>
<protein>
    <submittedName>
        <fullName evidence="6">Uncharacterized protein</fullName>
    </submittedName>
</protein>
<organism evidence="6 7">
    <name type="scientific">Malassezia sympodialis (strain ATCC 42132)</name>
    <name type="common">Atopic eczema-associated yeast</name>
    <dbReference type="NCBI Taxonomy" id="1230383"/>
    <lineage>
        <taxon>Eukaryota</taxon>
        <taxon>Fungi</taxon>
        <taxon>Dikarya</taxon>
        <taxon>Basidiomycota</taxon>
        <taxon>Ustilaginomycotina</taxon>
        <taxon>Malasseziomycetes</taxon>
        <taxon>Malasseziales</taxon>
        <taxon>Malasseziaceae</taxon>
        <taxon>Malassezia</taxon>
    </lineage>
</organism>
<comment type="similarity">
    <text evidence="2">Belongs to the TDE1 family.</text>
</comment>
<dbReference type="RefSeq" id="XP_018741903.1">
    <property type="nucleotide sequence ID" value="XM_018885334.1"/>
</dbReference>
<dbReference type="STRING" id="1230383.M5EEA0"/>
<gene>
    <name evidence="6" type="ORF">MSYG_0912</name>
</gene>
<reference evidence="7" key="1">
    <citation type="journal article" date="2017" name="Nucleic Acids Res.">
        <title>Proteogenomics produces comprehensive and highly accurate protein-coding gene annotation in a complete genome assembly of Malassezia sympodialis.</title>
        <authorList>
            <person name="Zhu Y."/>
            <person name="Engstroem P.G."/>
            <person name="Tellgren-Roth C."/>
            <person name="Baudo C.D."/>
            <person name="Kennell J.C."/>
            <person name="Sun S."/>
            <person name="Billmyre R.B."/>
            <person name="Schroeder M.S."/>
            <person name="Andersson A."/>
            <person name="Holm T."/>
            <person name="Sigurgeirsson B."/>
            <person name="Wu G."/>
            <person name="Sankaranarayanan S.R."/>
            <person name="Siddharthan R."/>
            <person name="Sanyal K."/>
            <person name="Lundeberg J."/>
            <person name="Nystedt B."/>
            <person name="Boekhout T."/>
            <person name="Dawson T.L. Jr."/>
            <person name="Heitman J."/>
            <person name="Scheynius A."/>
            <person name="Lehtioe J."/>
        </authorList>
    </citation>
    <scope>NUCLEOTIDE SEQUENCE [LARGE SCALE GENOMIC DNA]</scope>
    <source>
        <strain evidence="7">ATCC 42132</strain>
    </source>
</reference>
<evidence type="ECO:0000313" key="6">
    <source>
        <dbReference type="EMBL" id="SHO76574.1"/>
    </source>
</evidence>
<dbReference type="PANTHER" id="PTHR10383">
    <property type="entry name" value="SERINE INCORPORATOR"/>
    <property type="match status" value="1"/>
</dbReference>